<dbReference type="Gene3D" id="1.10.287.810">
    <property type="entry name" value="Mitochondrial import inner membrane translocase subunit tim13 like domains"/>
    <property type="match status" value="1"/>
</dbReference>
<evidence type="ECO:0000259" key="1">
    <source>
        <dbReference type="Pfam" id="PF02953"/>
    </source>
</evidence>
<proteinExistence type="predicted"/>
<evidence type="ECO:0000313" key="3">
    <source>
        <dbReference type="Proteomes" id="UP001176961"/>
    </source>
</evidence>
<protein>
    <recommendedName>
        <fullName evidence="1">Tim10-like domain-containing protein</fullName>
    </recommendedName>
</protein>
<organism evidence="2 3">
    <name type="scientific">Cylicocyclus nassatus</name>
    <name type="common">Nematode worm</name>
    <dbReference type="NCBI Taxonomy" id="53992"/>
    <lineage>
        <taxon>Eukaryota</taxon>
        <taxon>Metazoa</taxon>
        <taxon>Ecdysozoa</taxon>
        <taxon>Nematoda</taxon>
        <taxon>Chromadorea</taxon>
        <taxon>Rhabditida</taxon>
        <taxon>Rhabditina</taxon>
        <taxon>Rhabditomorpha</taxon>
        <taxon>Strongyloidea</taxon>
        <taxon>Strongylidae</taxon>
        <taxon>Cylicocyclus</taxon>
    </lineage>
</organism>
<keyword evidence="3" id="KW-1185">Reference proteome</keyword>
<reference evidence="2" key="1">
    <citation type="submission" date="2023-07" db="EMBL/GenBank/DDBJ databases">
        <authorList>
            <consortium name="CYATHOMIX"/>
        </authorList>
    </citation>
    <scope>NUCLEOTIDE SEQUENCE</scope>
    <source>
        <strain evidence="2">N/A</strain>
    </source>
</reference>
<gene>
    <name evidence="2" type="ORF">CYNAS_LOCUS12247</name>
</gene>
<dbReference type="EMBL" id="CATQJL010000223">
    <property type="protein sequence ID" value="CAJ0600264.1"/>
    <property type="molecule type" value="Genomic_DNA"/>
</dbReference>
<feature type="domain" description="Tim10-like" evidence="1">
    <location>
        <begin position="90"/>
        <end position="154"/>
    </location>
</feature>
<dbReference type="Proteomes" id="UP001176961">
    <property type="component" value="Unassembled WGS sequence"/>
</dbReference>
<sequence length="161" mass="18309">MMFPGAVANTELQQAAADKVKNDVGTFVLFGLLIEAVAKRWLNTNILQRCSTRNRLILYTMSLWLINLIHSCCTCVLDMETDPQLARFLQQLQSETQRQKFTEQVHTLTGRCWDVCFADSKPPSKLDGKTATCLQNCVNRMIDASNFMVEHLQKMESSKMS</sequence>
<comment type="caution">
    <text evidence="2">The sequence shown here is derived from an EMBL/GenBank/DDBJ whole genome shotgun (WGS) entry which is preliminary data.</text>
</comment>
<dbReference type="InterPro" id="IPR035427">
    <property type="entry name" value="Tim10-like_dom_sf"/>
</dbReference>
<dbReference type="AlphaFoldDB" id="A0AA36GXR3"/>
<dbReference type="Pfam" id="PF02953">
    <property type="entry name" value="zf-Tim10_DDP"/>
    <property type="match status" value="1"/>
</dbReference>
<evidence type="ECO:0000313" key="2">
    <source>
        <dbReference type="EMBL" id="CAJ0600264.1"/>
    </source>
</evidence>
<name>A0AA36GXR3_CYLNA</name>
<dbReference type="SUPFAM" id="SSF144122">
    <property type="entry name" value="Tim10-like"/>
    <property type="match status" value="1"/>
</dbReference>
<accession>A0AA36GXR3</accession>
<dbReference type="InterPro" id="IPR004217">
    <property type="entry name" value="Tim10-like"/>
</dbReference>